<sequence>MLTDKRHSFTEEKLEMHLIIHLNNK</sequence>
<gene>
    <name evidence="1" type="ORF">FWK35_00025555</name>
</gene>
<comment type="caution">
    <text evidence="1">The sequence shown here is derived from an EMBL/GenBank/DDBJ whole genome shotgun (WGS) entry which is preliminary data.</text>
</comment>
<proteinExistence type="predicted"/>
<protein>
    <submittedName>
        <fullName evidence="1">Uncharacterized protein</fullName>
    </submittedName>
</protein>
<accession>A0A6G0YGA9</accession>
<dbReference type="AlphaFoldDB" id="A0A6G0YGA9"/>
<organism evidence="1 2">
    <name type="scientific">Aphis craccivora</name>
    <name type="common">Cowpea aphid</name>
    <dbReference type="NCBI Taxonomy" id="307492"/>
    <lineage>
        <taxon>Eukaryota</taxon>
        <taxon>Metazoa</taxon>
        <taxon>Ecdysozoa</taxon>
        <taxon>Arthropoda</taxon>
        <taxon>Hexapoda</taxon>
        <taxon>Insecta</taxon>
        <taxon>Pterygota</taxon>
        <taxon>Neoptera</taxon>
        <taxon>Paraneoptera</taxon>
        <taxon>Hemiptera</taxon>
        <taxon>Sternorrhyncha</taxon>
        <taxon>Aphidomorpha</taxon>
        <taxon>Aphidoidea</taxon>
        <taxon>Aphididae</taxon>
        <taxon>Aphidini</taxon>
        <taxon>Aphis</taxon>
        <taxon>Aphis</taxon>
    </lineage>
</organism>
<keyword evidence="2" id="KW-1185">Reference proteome</keyword>
<name>A0A6G0YGA9_APHCR</name>
<reference evidence="1 2" key="1">
    <citation type="submission" date="2019-08" db="EMBL/GenBank/DDBJ databases">
        <title>Whole genome of Aphis craccivora.</title>
        <authorList>
            <person name="Voronova N.V."/>
            <person name="Shulinski R.S."/>
            <person name="Bandarenka Y.V."/>
            <person name="Zhorov D.G."/>
            <person name="Warner D."/>
        </authorList>
    </citation>
    <scope>NUCLEOTIDE SEQUENCE [LARGE SCALE GENOMIC DNA]</scope>
    <source>
        <strain evidence="1">180601</strain>
        <tissue evidence="1">Whole Body</tissue>
    </source>
</reference>
<evidence type="ECO:0000313" key="1">
    <source>
        <dbReference type="EMBL" id="KAF0755163.1"/>
    </source>
</evidence>
<dbReference type="EMBL" id="VUJU01004219">
    <property type="protein sequence ID" value="KAF0755163.1"/>
    <property type="molecule type" value="Genomic_DNA"/>
</dbReference>
<evidence type="ECO:0000313" key="2">
    <source>
        <dbReference type="Proteomes" id="UP000478052"/>
    </source>
</evidence>
<dbReference type="Proteomes" id="UP000478052">
    <property type="component" value="Unassembled WGS sequence"/>
</dbReference>